<gene>
    <name evidence="3" type="ORF">INT46_002339</name>
</gene>
<feature type="signal peptide" evidence="2">
    <location>
        <begin position="1"/>
        <end position="24"/>
    </location>
</feature>
<keyword evidence="2" id="KW-0732">Signal</keyword>
<dbReference type="Proteomes" id="UP000650833">
    <property type="component" value="Unassembled WGS sequence"/>
</dbReference>
<dbReference type="OrthoDB" id="3044029at2759"/>
<keyword evidence="4" id="KW-1185">Reference proteome</keyword>
<dbReference type="AlphaFoldDB" id="A0A8H7USY2"/>
<evidence type="ECO:0000256" key="2">
    <source>
        <dbReference type="SAM" id="SignalP"/>
    </source>
</evidence>
<comment type="caution">
    <text evidence="3">The sequence shown here is derived from an EMBL/GenBank/DDBJ whole genome shotgun (WGS) entry which is preliminary data.</text>
</comment>
<accession>A0A8H7USY2</accession>
<protein>
    <submittedName>
        <fullName evidence="3">Uncharacterized protein</fullName>
    </submittedName>
</protein>
<evidence type="ECO:0000313" key="3">
    <source>
        <dbReference type="EMBL" id="KAG2194405.1"/>
    </source>
</evidence>
<feature type="region of interest" description="Disordered" evidence="1">
    <location>
        <begin position="209"/>
        <end position="229"/>
    </location>
</feature>
<name>A0A8H7USY2_9FUNG</name>
<feature type="chain" id="PRO_5034203854" evidence="2">
    <location>
        <begin position="25"/>
        <end position="343"/>
    </location>
</feature>
<dbReference type="EMBL" id="JAEPRC010000589">
    <property type="protein sequence ID" value="KAG2194405.1"/>
    <property type="molecule type" value="Genomic_DNA"/>
</dbReference>
<reference evidence="3" key="1">
    <citation type="submission" date="2020-12" db="EMBL/GenBank/DDBJ databases">
        <title>Metabolic potential, ecology and presence of endohyphal bacteria is reflected in genomic diversity of Mucoromycotina.</title>
        <authorList>
            <person name="Muszewska A."/>
            <person name="Okrasinska A."/>
            <person name="Steczkiewicz K."/>
            <person name="Drgas O."/>
            <person name="Orlowska M."/>
            <person name="Perlinska-Lenart U."/>
            <person name="Aleksandrzak-Piekarczyk T."/>
            <person name="Szatraj K."/>
            <person name="Zielenkiewicz U."/>
            <person name="Pilsyk S."/>
            <person name="Malc E."/>
            <person name="Mieczkowski P."/>
            <person name="Kruszewska J.S."/>
            <person name="Biernat P."/>
            <person name="Pawlowska J."/>
        </authorList>
    </citation>
    <scope>NUCLEOTIDE SEQUENCE</scope>
    <source>
        <strain evidence="3">CBS 226.32</strain>
    </source>
</reference>
<feature type="compositionally biased region" description="Low complexity" evidence="1">
    <location>
        <begin position="217"/>
        <end position="229"/>
    </location>
</feature>
<sequence>MHISTSNIIVASLFAVASSFTANAAPVNSSTPLTTIQSESDFCIFLPPQPGLVVAVNENNGIPFCTNTDLVPNATELPEGFITTAHYLRNSTYVQITGFFDRTKYDLGETDGGGQYDNHAHGKPVGAQCQGYNYFVNMIEPDIERFCIRCCQNQDDCNTGRSGYGCLRVIDGDYDNDNNYINNSTSNTTTSHLNSDMNSVLFDLEALPNTSSDDDSTAAAPTTTTTTTSTTANDAILAEVEKLKEANYGTVEEVQTQWTTFTTTLVSEYPDVSEQITQLNSIVSDLTTLEHWDAFFDLVQEKIIQLQATASADSATSTTHTDSKEDLEWLFAHRNSHDNQATW</sequence>
<organism evidence="3 4">
    <name type="scientific">Mucor plumbeus</name>
    <dbReference type="NCBI Taxonomy" id="97098"/>
    <lineage>
        <taxon>Eukaryota</taxon>
        <taxon>Fungi</taxon>
        <taxon>Fungi incertae sedis</taxon>
        <taxon>Mucoromycota</taxon>
        <taxon>Mucoromycotina</taxon>
        <taxon>Mucoromycetes</taxon>
        <taxon>Mucorales</taxon>
        <taxon>Mucorineae</taxon>
        <taxon>Mucoraceae</taxon>
        <taxon>Mucor</taxon>
    </lineage>
</organism>
<evidence type="ECO:0000313" key="4">
    <source>
        <dbReference type="Proteomes" id="UP000650833"/>
    </source>
</evidence>
<evidence type="ECO:0000256" key="1">
    <source>
        <dbReference type="SAM" id="MobiDB-lite"/>
    </source>
</evidence>
<proteinExistence type="predicted"/>